<proteinExistence type="predicted"/>
<dbReference type="PIRSF" id="PIRSF015617">
    <property type="entry name" value="Adensltrnsf_CobA"/>
    <property type="match status" value="1"/>
</dbReference>
<reference evidence="1" key="1">
    <citation type="submission" date="2020-10" db="EMBL/GenBank/DDBJ databases">
        <authorList>
            <person name="Gilroy R."/>
        </authorList>
    </citation>
    <scope>NUCLEOTIDE SEQUENCE</scope>
    <source>
        <strain evidence="1">CHK123-3438</strain>
    </source>
</reference>
<name>A0A9D1KHB3_9FIRM</name>
<reference evidence="1" key="2">
    <citation type="journal article" date="2021" name="PeerJ">
        <title>Extensive microbial diversity within the chicken gut microbiome revealed by metagenomics and culture.</title>
        <authorList>
            <person name="Gilroy R."/>
            <person name="Ravi A."/>
            <person name="Getino M."/>
            <person name="Pursley I."/>
            <person name="Horton D.L."/>
            <person name="Alikhan N.F."/>
            <person name="Baker D."/>
            <person name="Gharbi K."/>
            <person name="Hall N."/>
            <person name="Watson M."/>
            <person name="Adriaenssens E.M."/>
            <person name="Foster-Nyarko E."/>
            <person name="Jarju S."/>
            <person name="Secka A."/>
            <person name="Antonio M."/>
            <person name="Oren A."/>
            <person name="Chaudhuri R.R."/>
            <person name="La Ragione R."/>
            <person name="Hildebrand F."/>
            <person name="Pallen M.J."/>
        </authorList>
    </citation>
    <scope>NUCLEOTIDE SEQUENCE</scope>
    <source>
        <strain evidence="1">CHK123-3438</strain>
    </source>
</reference>
<comment type="caution">
    <text evidence="1">The sequence shown here is derived from an EMBL/GenBank/DDBJ whole genome shotgun (WGS) entry which is preliminary data.</text>
</comment>
<accession>A0A9D1KHB3</accession>
<dbReference type="GO" id="GO:0008817">
    <property type="term" value="F:corrinoid adenosyltransferase activity"/>
    <property type="evidence" value="ECO:0007669"/>
    <property type="project" value="InterPro"/>
</dbReference>
<dbReference type="Pfam" id="PF02572">
    <property type="entry name" value="CobA_CobO_BtuR"/>
    <property type="match status" value="1"/>
</dbReference>
<dbReference type="InterPro" id="IPR027417">
    <property type="entry name" value="P-loop_NTPase"/>
</dbReference>
<dbReference type="InterPro" id="IPR003724">
    <property type="entry name" value="CblAdoTrfase_CobA"/>
</dbReference>
<gene>
    <name evidence="1" type="ORF">IAB60_13065</name>
</gene>
<evidence type="ECO:0000313" key="2">
    <source>
        <dbReference type="Proteomes" id="UP000886860"/>
    </source>
</evidence>
<evidence type="ECO:0000313" key="1">
    <source>
        <dbReference type="EMBL" id="HIT43001.1"/>
    </source>
</evidence>
<dbReference type="AlphaFoldDB" id="A0A9D1KHB3"/>
<dbReference type="Gene3D" id="3.40.50.300">
    <property type="entry name" value="P-loop containing nucleotide triphosphate hydrolases"/>
    <property type="match status" value="1"/>
</dbReference>
<sequence length="162" mass="18043">MKDGAVQVICGPGRGKTNAAIGQAISAISDHKSVIMIQFLKGSLNTDRMDILKRLEPEMKVFRFEKSAAFFESLTEEEKSEEMMNIRNGLNFAKKVMMTGECELLILDEILGIVDCGIITEKQLIEQLESREGEMSLILTGKVLPAGLESYADHITYLQEVK</sequence>
<dbReference type="EMBL" id="DVKS01000217">
    <property type="protein sequence ID" value="HIT43001.1"/>
    <property type="molecule type" value="Genomic_DNA"/>
</dbReference>
<dbReference type="PANTHER" id="PTHR46638:SF1">
    <property type="entry name" value="CORRINOID ADENOSYLTRANSFERASE"/>
    <property type="match status" value="1"/>
</dbReference>
<dbReference type="PANTHER" id="PTHR46638">
    <property type="entry name" value="CORRINOID ADENOSYLTRANSFERASE"/>
    <property type="match status" value="1"/>
</dbReference>
<dbReference type="GO" id="GO:0009236">
    <property type="term" value="P:cobalamin biosynthetic process"/>
    <property type="evidence" value="ECO:0007669"/>
    <property type="project" value="InterPro"/>
</dbReference>
<dbReference type="GO" id="GO:0005524">
    <property type="term" value="F:ATP binding"/>
    <property type="evidence" value="ECO:0007669"/>
    <property type="project" value="InterPro"/>
</dbReference>
<dbReference type="SUPFAM" id="SSF52540">
    <property type="entry name" value="P-loop containing nucleoside triphosphate hydrolases"/>
    <property type="match status" value="1"/>
</dbReference>
<organism evidence="1 2">
    <name type="scientific">Candidatus Caccovicinus merdipullorum</name>
    <dbReference type="NCBI Taxonomy" id="2840724"/>
    <lineage>
        <taxon>Bacteria</taxon>
        <taxon>Bacillati</taxon>
        <taxon>Bacillota</taxon>
        <taxon>Clostridia</taxon>
        <taxon>Eubacteriales</taxon>
        <taxon>Candidatus Caccovicinus</taxon>
    </lineage>
</organism>
<dbReference type="Proteomes" id="UP000886860">
    <property type="component" value="Unassembled WGS sequence"/>
</dbReference>
<protein>
    <submittedName>
        <fullName evidence="1">Cob(I)yrinic acid a,c-diamide adenosyltransferase</fullName>
    </submittedName>
</protein>